<evidence type="ECO:0000313" key="1">
    <source>
        <dbReference type="EMBL" id="ANH50781.1"/>
    </source>
</evidence>
<organism evidence="1 2">
    <name type="scientific">Bacillus phage SalinJah</name>
    <dbReference type="NCBI Taxonomy" id="1837830"/>
    <lineage>
        <taxon>Viruses</taxon>
        <taxon>Duplodnaviria</taxon>
        <taxon>Heunggongvirae</taxon>
        <taxon>Uroviricota</taxon>
        <taxon>Caudoviricetes</taxon>
        <taxon>Herelleviridae</taxon>
        <taxon>Bastillevirinae</taxon>
        <taxon>Wphvirus</taxon>
        <taxon>Wphvirus BPS13</taxon>
    </lineage>
</organism>
<reference evidence="2" key="1">
    <citation type="submission" date="2016-04" db="EMBL/GenBank/DDBJ databases">
        <authorList>
            <person name="Adebesin M.O."/>
            <person name="Ahama K."/>
            <person name="Alekasir E.M."/>
            <person name="Ali S."/>
            <person name="Aligholizadeh E."/>
            <person name="Allison J.M."/>
            <person name="Alzaher A."/>
            <person name="Andaya C.D."/>
            <person name="Asfaw S."/>
            <person name="Bansal N."/>
            <person name="Beauchard M.A."/>
            <person name="Betancourt K.A."/>
            <person name="Bhatia B."/>
            <person name="Boretti N.A."/>
            <person name="Brondi J.N."/>
            <person name="Byrd C.E."/>
            <person name="Cao A."/>
            <person name="Cardosa E.A."/>
            <person name="Carter A."/>
            <person name="Chen S."/>
            <person name="Chen Y."/>
            <person name="Clara V.K."/>
            <person name="Cobuzzi M."/>
            <person name="Conn O.L."/>
            <person name="Crosby I.A."/>
            <person name="Daly S.B."/>
            <person name="Depaz I.X."/>
            <person name="Dhaurali S."/>
            <person name="Dowdy K.M."/>
            <person name="Edokobi N.B."/>
            <person name="Ekanayake A.B."/>
            <person name="Ekekwe S.O."/>
            <person name="Emond M.A."/>
            <person name="Endres L."/>
            <person name="Eng S."/>
            <person name="Felkoski S.A."/>
            <person name="Gant C.D."/>
            <person name="Gaskin B."/>
            <person name="Gondal S."/>
            <person name="Gutmann J."/>
            <person name="Ha T.-A."/>
            <person name="Habteyes H."/>
            <person name="Hariri O."/>
            <person name="Healey R.M."/>
            <person name="Heins J.L."/>
            <person name="Henderson A.L."/>
            <person name="Hernandez F.M."/>
            <person name="Hoang P.T."/>
            <person name="Hope K.T."/>
            <person name="Husna A."/>
            <person name="Hussain A."/>
            <person name="Imani O."/>
            <person name="Jackson N.L."/>
            <person name="Jacob V.M."/>
            <person name="Kang C."/>
            <person name="Kantov R.M."/>
            <person name="Kavuru S."/>
            <person name="Kerr M.S."/>
            <person name="Khan O.A."/>
            <person name="Khan T.M."/>
            <person name="King T."/>
            <person name="Kulkarni R."/>
            <person name="Li A."/>
            <person name="Maczka C."/>
            <person name="Maisonet E."/>
            <person name="Majethia P.M."/>
            <person name="Malik D.A."/>
            <person name="Mariam A."/>
            <person name="Marquess E.B."/>
            <person name="Mattison J."/>
            <person name="Mcdonald N."/>
            <person name="Mehr S."/>
            <person name="Mengers S.R."/>
            <person name="Michaels D.P."/>
            <person name="Mondal S."/>
            <person name="Monney D.B."/>
            <person name="Nakhleh S.I."/>
            <person name="Ndubuizu N.C."/>
            <person name="Nguyen A.H."/>
            <person name="Nguyen K.M."/>
            <person name="Nguyen M.T."/>
            <person name="Nicholas M.L."/>
            <person name="Nimalan J.P."/>
            <person name="O'Connell R.A."/>
            <person name="Odoi E."/>
            <person name="Ojo L."/>
            <person name="Okoye A.E."/>
            <person name="Olateru-Olagbegi O."/>
            <person name="Osei K.V."/>
            <person name="Osei-Tutu A."/>
            <person name="Palilla A.M."/>
            <person name="Pancholi S."/>
            <person name="Park J.H."/>
            <person name="Patel K."/>
            <person name="Patel P."/>
            <person name="Pennington E."/>
            <person name="Peterson R.E."/>
            <person name="Pon J."/>
            <person name="Pourkarim H."/>
            <person name="Reed M.L."/>
            <person name="Rottman V."/>
            <person name="Salazar J."/>
            <person name="Samet S."/>
            <person name="Sendze O."/>
            <person name="Stelmack M.A."/>
            <person name="Stinnett R."/>
            <person name="Tchouaga A.L."/>
            <person name="Thompson E.M."/>
            <person name="Tran N.G."/>
            <person name="Truong T."/>
            <person name="Udo J.A."/>
            <person name="Verona L.T."/>
            <person name="Vu T.-Q."/>
            <person name="Wade J."/>
            <person name="Wang N.Q."/>
            <person name="Waters Z.M."/>
            <person name="Wellman R.J."/>
            <person name="Woldegabreal S."/>
            <person name="Yee A.C."/>
            <person name="Yirefu M."/>
            <person name="Zahangir S."/>
            <person name="Zhai Y."/>
            <person name="Devine C.L."/>
            <person name="Liao K."/>
            <person name="Prasad P.K."/>
            <person name="Ruthenberg K.J."/>
            <person name="Shonk J.A."/>
            <person name="Way M."/>
            <person name="Yousufi H.K."/>
            <person name="Cao L."/>
            <person name="Fox J."/>
            <person name="Hobbs E."/>
            <person name="Kilic S."/>
            <person name="Nunn R."/>
            <person name="Patel R."/>
            <person name="Rubenstein M."/>
            <person name="Cresawn S.G."/>
            <person name="Russell D.A."/>
            <person name="Pope W.H."/>
            <person name="Jacobs-Sera D."/>
            <person name="Hendrix R.W."/>
            <person name="Hatfull G.F."/>
            <person name="Erill I."/>
            <person name="Caruso S.M."/>
        </authorList>
    </citation>
    <scope>NUCLEOTIDE SEQUENCE [LARGE SCALE GENOMIC DNA]</scope>
</reference>
<name>A0A173GBN0_9CAUD</name>
<accession>A0A173GBN0</accession>
<proteinExistence type="predicted"/>
<dbReference type="Proteomes" id="UP000203219">
    <property type="component" value="Segment"/>
</dbReference>
<dbReference type="KEGG" id="vg:29060032"/>
<protein>
    <submittedName>
        <fullName evidence="1">Uncharacterized protein</fullName>
    </submittedName>
</protein>
<evidence type="ECO:0000313" key="2">
    <source>
        <dbReference type="Proteomes" id="UP000203219"/>
    </source>
</evidence>
<sequence length="86" mass="10462">MRYKHRIAKHRRRHDKIANLEYDNYMLKEELTNTQDELYDSLNALRLWYHSDTVKDQVAASEFTDRFMKKHGIYIITIPYTPKEGE</sequence>
<gene>
    <name evidence="1" type="ORF">SALINJAH_224</name>
</gene>
<dbReference type="EMBL" id="KX011169">
    <property type="protein sequence ID" value="ANH50781.1"/>
    <property type="molecule type" value="Genomic_DNA"/>
</dbReference>
<dbReference type="GeneID" id="29060032"/>
<dbReference type="RefSeq" id="YP_009282178.1">
    <property type="nucleotide sequence ID" value="NC_031034.1"/>
</dbReference>